<proteinExistence type="predicted"/>
<dbReference type="Gene3D" id="3.40.50.300">
    <property type="entry name" value="P-loop containing nucleotide triphosphate hydrolases"/>
    <property type="match status" value="1"/>
</dbReference>
<feature type="domain" description="ABC transporter" evidence="7">
    <location>
        <begin position="9"/>
        <end position="242"/>
    </location>
</feature>
<evidence type="ECO:0000313" key="8">
    <source>
        <dbReference type="EMBL" id="MBP2414573.1"/>
    </source>
</evidence>
<dbReference type="InterPro" id="IPR050763">
    <property type="entry name" value="ABC_transporter_ATP-binding"/>
</dbReference>
<feature type="region of interest" description="Disordered" evidence="6">
    <location>
        <begin position="319"/>
        <end position="338"/>
    </location>
</feature>
<dbReference type="InterPro" id="IPR017871">
    <property type="entry name" value="ABC_transporter-like_CS"/>
</dbReference>
<dbReference type="SMART" id="SM00382">
    <property type="entry name" value="AAA"/>
    <property type="match status" value="1"/>
</dbReference>
<dbReference type="CDD" id="cd03230">
    <property type="entry name" value="ABC_DR_subfamily_A"/>
    <property type="match status" value="1"/>
</dbReference>
<dbReference type="InterPro" id="IPR027417">
    <property type="entry name" value="P-loop_NTPase"/>
</dbReference>
<accession>A0ABS4Z0K0</accession>
<dbReference type="PROSITE" id="PS50893">
    <property type="entry name" value="ABC_TRANSPORTER_2"/>
    <property type="match status" value="1"/>
</dbReference>
<evidence type="ECO:0000256" key="4">
    <source>
        <dbReference type="ARBA" id="ARBA00022840"/>
    </source>
</evidence>
<keyword evidence="2" id="KW-0813">Transport</keyword>
<evidence type="ECO:0000256" key="5">
    <source>
        <dbReference type="ARBA" id="ARBA00023251"/>
    </source>
</evidence>
<comment type="caution">
    <text evidence="8">The sequence shown here is derived from an EMBL/GenBank/DDBJ whole genome shotgun (WGS) entry which is preliminary data.</text>
</comment>
<dbReference type="PANTHER" id="PTHR42711:SF16">
    <property type="entry name" value="ABC TRANSPORTER ATP-BINDING PROTEIN"/>
    <property type="match status" value="1"/>
</dbReference>
<dbReference type="GO" id="GO:0005524">
    <property type="term" value="F:ATP binding"/>
    <property type="evidence" value="ECO:0007669"/>
    <property type="project" value="UniProtKB-KW"/>
</dbReference>
<dbReference type="Proteomes" id="UP000711614">
    <property type="component" value="Unassembled WGS sequence"/>
</dbReference>
<keyword evidence="3" id="KW-0547">Nucleotide-binding</keyword>
<evidence type="ECO:0000259" key="7">
    <source>
        <dbReference type="PROSITE" id="PS50893"/>
    </source>
</evidence>
<dbReference type="EMBL" id="JAGIOI010000001">
    <property type="protein sequence ID" value="MBP2414573.1"/>
    <property type="molecule type" value="Genomic_DNA"/>
</dbReference>
<name>A0ABS4Z0K0_9MICC</name>
<dbReference type="Pfam" id="PF00005">
    <property type="entry name" value="ABC_tran"/>
    <property type="match status" value="1"/>
</dbReference>
<keyword evidence="9" id="KW-1185">Reference proteome</keyword>
<keyword evidence="4 8" id="KW-0067">ATP-binding</keyword>
<evidence type="ECO:0000256" key="2">
    <source>
        <dbReference type="ARBA" id="ARBA00022448"/>
    </source>
</evidence>
<gene>
    <name evidence="8" type="ORF">JOF48_003372</name>
</gene>
<keyword evidence="5" id="KW-0046">Antibiotic resistance</keyword>
<dbReference type="PANTHER" id="PTHR42711">
    <property type="entry name" value="ABC TRANSPORTER ATP-BINDING PROTEIN"/>
    <property type="match status" value="1"/>
</dbReference>
<evidence type="ECO:0000313" key="9">
    <source>
        <dbReference type="Proteomes" id="UP000711614"/>
    </source>
</evidence>
<dbReference type="InterPro" id="IPR003593">
    <property type="entry name" value="AAA+_ATPase"/>
</dbReference>
<reference evidence="8 9" key="1">
    <citation type="submission" date="2021-03" db="EMBL/GenBank/DDBJ databases">
        <title>Sequencing the genomes of 1000 actinobacteria strains.</title>
        <authorList>
            <person name="Klenk H.-P."/>
        </authorList>
    </citation>
    <scope>NUCLEOTIDE SEQUENCE [LARGE SCALE GENOMIC DNA]</scope>
    <source>
        <strain evidence="8 9">DSM 16005</strain>
    </source>
</reference>
<sequence>MTNTNSPALDISGLIKDVGPLAALDGRMKRIVSNISLQAHFGAVTALLGANGAGKTTTIECAQGLQTRTGGTISLLGHDPARGDAALRARVGVMLQDGGLPPAARPVALLRHVAGLYENPLDVDTLVDRLGIGEFSDTTVRRLSGGQKQRVALAASILGNPEVLFLDEPSAGLDPQSRLMVFELIRELRDAGKAIILTTHLLDDAQRLADYVYIVDKGETVAQGTVPELLERSTAALKQRELTFESSPGLDLAGLERPGLDCTETRPGFYRLRGTLEAGDLERFGAWCARQSLMPTALHLASQSLEDVFLAVSQGGAATAQAGHPASDDSVETAKGNS</sequence>
<dbReference type="InterPro" id="IPR003439">
    <property type="entry name" value="ABC_transporter-like_ATP-bd"/>
</dbReference>
<organism evidence="8 9">
    <name type="scientific">Arthrobacter stackebrandtii</name>
    <dbReference type="NCBI Taxonomy" id="272161"/>
    <lineage>
        <taxon>Bacteria</taxon>
        <taxon>Bacillati</taxon>
        <taxon>Actinomycetota</taxon>
        <taxon>Actinomycetes</taxon>
        <taxon>Micrococcales</taxon>
        <taxon>Micrococcaceae</taxon>
        <taxon>Arthrobacter</taxon>
    </lineage>
</organism>
<dbReference type="RefSeq" id="WP_209682609.1">
    <property type="nucleotide sequence ID" value="NZ_JAGIOI010000001.1"/>
</dbReference>
<dbReference type="SUPFAM" id="SSF52540">
    <property type="entry name" value="P-loop containing nucleoside triphosphate hydrolases"/>
    <property type="match status" value="1"/>
</dbReference>
<evidence type="ECO:0000256" key="3">
    <source>
        <dbReference type="ARBA" id="ARBA00022741"/>
    </source>
</evidence>
<dbReference type="PROSITE" id="PS00211">
    <property type="entry name" value="ABC_TRANSPORTER_1"/>
    <property type="match status" value="1"/>
</dbReference>
<comment type="subcellular location">
    <subcellularLocation>
        <location evidence="1">Cell membrane</location>
        <topology evidence="1">Peripheral membrane protein</topology>
    </subcellularLocation>
</comment>
<evidence type="ECO:0000256" key="6">
    <source>
        <dbReference type="SAM" id="MobiDB-lite"/>
    </source>
</evidence>
<protein>
    <submittedName>
        <fullName evidence="8">ABC-2 type transport system ATP-binding protein</fullName>
    </submittedName>
</protein>
<evidence type="ECO:0000256" key="1">
    <source>
        <dbReference type="ARBA" id="ARBA00004202"/>
    </source>
</evidence>